<name>A0A7G9YTM0_9EURY</name>
<proteinExistence type="predicted"/>
<evidence type="ECO:0000256" key="1">
    <source>
        <dbReference type="SAM" id="Coils"/>
    </source>
</evidence>
<feature type="coiled-coil region" evidence="1">
    <location>
        <begin position="50"/>
        <end position="80"/>
    </location>
</feature>
<dbReference type="EMBL" id="MT631467">
    <property type="protein sequence ID" value="QNO51354.1"/>
    <property type="molecule type" value="Genomic_DNA"/>
</dbReference>
<gene>
    <name evidence="2" type="ORF">FBLENPID_00006</name>
</gene>
<accession>A0A7G9YTM0</accession>
<protein>
    <submittedName>
        <fullName evidence="2">Uncharacterized protein</fullName>
    </submittedName>
</protein>
<sequence length="304" mass="34852">MKMVDKFNENANVLATEYWRLAGINADKASEDKLDEIEELLEKGIGGKLREKLDAEAKQLRKEKEDRSSAVLKVEEVKKEILELTADFAPNLDSFDGTRFPYDSEHEPISEAYFSALTDSFLGKPQPSIQFKEATFSTAGIEIHSEENSPLKVLGYIIMIIQEVAKHMLGMENKIDKSYMLLKQNGYALSALETLIKEGRRLRIKEIKDISHHEDKEYKELVSDDTYDKELVNGVVYLVSGERGYNLAKEYDGEYEATDFGEWVWRICNIEVSKEEGEGKREGKRKSISDSSLNIHKMLKFFKK</sequence>
<evidence type="ECO:0000313" key="2">
    <source>
        <dbReference type="EMBL" id="QNO51354.1"/>
    </source>
</evidence>
<dbReference type="AlphaFoldDB" id="A0A7G9YTM0"/>
<organism evidence="2">
    <name type="scientific">Candidatus Methanophagaceae archaeon ANME-1 ERB6</name>
    <dbReference type="NCBI Taxonomy" id="2759912"/>
    <lineage>
        <taxon>Archaea</taxon>
        <taxon>Methanobacteriati</taxon>
        <taxon>Methanobacteriota</taxon>
        <taxon>Stenosarchaea group</taxon>
        <taxon>Methanomicrobia</taxon>
        <taxon>Candidatus Methanophagales</taxon>
        <taxon>Candidatus Methanophagaceae</taxon>
    </lineage>
</organism>
<reference evidence="2" key="1">
    <citation type="submission" date="2020-06" db="EMBL/GenBank/DDBJ databases">
        <title>Unique genomic features of the anaerobic methanotrophic archaea.</title>
        <authorList>
            <person name="Chadwick G.L."/>
            <person name="Skennerton C.T."/>
            <person name="Laso-Perez R."/>
            <person name="Leu A.O."/>
            <person name="Speth D.R."/>
            <person name="Yu H."/>
            <person name="Morgan-Lang C."/>
            <person name="Hatzenpichler R."/>
            <person name="Goudeau D."/>
            <person name="Malmstrom R."/>
            <person name="Brazelton W.J."/>
            <person name="Woyke T."/>
            <person name="Hallam S.J."/>
            <person name="Tyson G.W."/>
            <person name="Wegener G."/>
            <person name="Boetius A."/>
            <person name="Orphan V."/>
        </authorList>
    </citation>
    <scope>NUCLEOTIDE SEQUENCE</scope>
</reference>
<keyword evidence="1" id="KW-0175">Coiled coil</keyword>